<dbReference type="InterPro" id="IPR020266">
    <property type="entry name" value="Tom6"/>
</dbReference>
<dbReference type="AlphaFoldDB" id="A0A899G6E7"/>
<reference evidence="2" key="1">
    <citation type="submission" date="2020-06" db="EMBL/GenBank/DDBJ databases">
        <title>Genomes of multiple members of Pneumocystis genus reveal paths to human pathogen Pneumocystis jirovecii.</title>
        <authorList>
            <person name="Cisse O.H."/>
            <person name="Ma L."/>
            <person name="Dekker J."/>
            <person name="Khil P."/>
            <person name="Jo J."/>
            <person name="Brenchley J."/>
            <person name="Blair R."/>
            <person name="Pahar B."/>
            <person name="Chabe M."/>
            <person name="Van Rompay K.A."/>
            <person name="Keesler R."/>
            <person name="Sukura A."/>
            <person name="Hirsch V."/>
            <person name="Kutty G."/>
            <person name="Liu Y."/>
            <person name="Peng L."/>
            <person name="Chen J."/>
            <person name="Song J."/>
            <person name="Weissenbacher-Lang C."/>
            <person name="Xu J."/>
            <person name="Upham N.S."/>
            <person name="Stajich J.E."/>
            <person name="Cuomo C.A."/>
            <person name="Cushion M.T."/>
            <person name="Kovacs J.A."/>
        </authorList>
    </citation>
    <scope>NUCLEOTIDE SEQUENCE</scope>
    <source>
        <strain evidence="2">2A</strain>
    </source>
</reference>
<evidence type="ECO:0000256" key="1">
    <source>
        <dbReference type="SAM" id="Phobius"/>
    </source>
</evidence>
<keyword evidence="1" id="KW-0812">Transmembrane</keyword>
<organism evidence="2 3">
    <name type="scientific">Pneumocystis wakefieldiae</name>
    <dbReference type="NCBI Taxonomy" id="38082"/>
    <lineage>
        <taxon>Eukaryota</taxon>
        <taxon>Fungi</taxon>
        <taxon>Dikarya</taxon>
        <taxon>Ascomycota</taxon>
        <taxon>Taphrinomycotina</taxon>
        <taxon>Pneumocystomycetes</taxon>
        <taxon>Pneumocystaceae</taxon>
        <taxon>Pneumocystis</taxon>
    </lineage>
</organism>
<keyword evidence="3" id="KW-1185">Reference proteome</keyword>
<name>A0A899G6E7_9ASCO</name>
<dbReference type="EMBL" id="CP054547">
    <property type="protein sequence ID" value="QSL66979.1"/>
    <property type="molecule type" value="Genomic_DNA"/>
</dbReference>
<evidence type="ECO:0000313" key="3">
    <source>
        <dbReference type="Proteomes" id="UP000663699"/>
    </source>
</evidence>
<dbReference type="Pfam" id="PF17112">
    <property type="entry name" value="Tom6"/>
    <property type="match status" value="1"/>
</dbReference>
<gene>
    <name evidence="2" type="ORF">MERGE_001366</name>
</gene>
<dbReference type="GO" id="GO:0005742">
    <property type="term" value="C:mitochondrial outer membrane translocase complex"/>
    <property type="evidence" value="ECO:0007669"/>
    <property type="project" value="InterPro"/>
</dbReference>
<keyword evidence="1" id="KW-1133">Transmembrane helix</keyword>
<dbReference type="OrthoDB" id="5403997at2759"/>
<keyword evidence="1" id="KW-0472">Membrane</keyword>
<accession>A0A899G6E7</accession>
<feature type="transmembrane region" description="Helical" evidence="1">
    <location>
        <begin position="32"/>
        <end position="50"/>
    </location>
</feature>
<proteinExistence type="predicted"/>
<evidence type="ECO:0000313" key="2">
    <source>
        <dbReference type="EMBL" id="QSL66979.1"/>
    </source>
</evidence>
<protein>
    <submittedName>
        <fullName evidence="2">Uncharacterized protein</fullName>
    </submittedName>
</protein>
<dbReference type="GO" id="GO:0030150">
    <property type="term" value="P:protein import into mitochondrial matrix"/>
    <property type="evidence" value="ECO:0007669"/>
    <property type="project" value="InterPro"/>
</dbReference>
<dbReference type="Proteomes" id="UP000663699">
    <property type="component" value="Chromosome 16"/>
</dbReference>
<sequence>MSSKKYKIFSTKNKNVIQNAIEKVKMTENQTILLSITVFTSAIMFFQSNWAEILIPQLLKIVTYLLI</sequence>